<dbReference type="SMART" id="SM00490">
    <property type="entry name" value="HELICc"/>
    <property type="match status" value="1"/>
</dbReference>
<comment type="caution">
    <text evidence="5">The sequence shown here is derived from an EMBL/GenBank/DDBJ whole genome shotgun (WGS) entry which is preliminary data.</text>
</comment>
<dbReference type="CDD" id="cd18793">
    <property type="entry name" value="SF2_C_SNF"/>
    <property type="match status" value="1"/>
</dbReference>
<evidence type="ECO:0000256" key="2">
    <source>
        <dbReference type="ARBA" id="ARBA00022801"/>
    </source>
</evidence>
<dbReference type="InterPro" id="IPR001650">
    <property type="entry name" value="Helicase_C-like"/>
</dbReference>
<dbReference type="EMBL" id="JAQQWI010000002">
    <property type="protein sequence ID" value="KAK8037812.1"/>
    <property type="molecule type" value="Genomic_DNA"/>
</dbReference>
<dbReference type="PROSITE" id="PS51194">
    <property type="entry name" value="HELICASE_CTER"/>
    <property type="match status" value="1"/>
</dbReference>
<gene>
    <name evidence="5" type="ORF">PG991_001158</name>
</gene>
<dbReference type="PANTHER" id="PTHR45626">
    <property type="entry name" value="TRANSCRIPTION TERMINATION FACTOR 2-RELATED"/>
    <property type="match status" value="1"/>
</dbReference>
<dbReference type="InterPro" id="IPR050628">
    <property type="entry name" value="SNF2_RAD54_helicase_TF"/>
</dbReference>
<dbReference type="Proteomes" id="UP001396898">
    <property type="component" value="Unassembled WGS sequence"/>
</dbReference>
<keyword evidence="3" id="KW-0067">ATP-binding</keyword>
<organism evidence="5 6">
    <name type="scientific">Apiospora marii</name>
    <dbReference type="NCBI Taxonomy" id="335849"/>
    <lineage>
        <taxon>Eukaryota</taxon>
        <taxon>Fungi</taxon>
        <taxon>Dikarya</taxon>
        <taxon>Ascomycota</taxon>
        <taxon>Pezizomycotina</taxon>
        <taxon>Sordariomycetes</taxon>
        <taxon>Xylariomycetidae</taxon>
        <taxon>Amphisphaeriales</taxon>
        <taxon>Apiosporaceae</taxon>
        <taxon>Apiospora</taxon>
    </lineage>
</organism>
<feature type="domain" description="Helicase C-terminal" evidence="4">
    <location>
        <begin position="1"/>
        <end position="137"/>
    </location>
</feature>
<dbReference type="InterPro" id="IPR049730">
    <property type="entry name" value="SNF2/RAD54-like_C"/>
</dbReference>
<keyword evidence="2" id="KW-0378">Hydrolase</keyword>
<dbReference type="Pfam" id="PF00271">
    <property type="entry name" value="Helicase_C"/>
    <property type="match status" value="1"/>
</dbReference>
<sequence length="137" mass="15445">MLDLTQKALQSRGFSCQRIDGQTSLQGRSNAMKAFDEDDECTVMLATIGSAGEGVDFTTAQYVHLLEPHWNPMAEAQAVDRVHRIGQTRPVTVIRYIVPSSIESQDKMRTINMSLDTISDADKAEEKRLERLKKYLQ</sequence>
<dbReference type="InterPro" id="IPR027417">
    <property type="entry name" value="P-loop_NTPase"/>
</dbReference>
<evidence type="ECO:0000256" key="1">
    <source>
        <dbReference type="ARBA" id="ARBA00022741"/>
    </source>
</evidence>
<keyword evidence="1" id="KW-0547">Nucleotide-binding</keyword>
<evidence type="ECO:0000256" key="3">
    <source>
        <dbReference type="ARBA" id="ARBA00022840"/>
    </source>
</evidence>
<dbReference type="SUPFAM" id="SSF52540">
    <property type="entry name" value="P-loop containing nucleoside triphosphate hydrolases"/>
    <property type="match status" value="1"/>
</dbReference>
<proteinExistence type="predicted"/>
<evidence type="ECO:0000313" key="5">
    <source>
        <dbReference type="EMBL" id="KAK8037812.1"/>
    </source>
</evidence>
<protein>
    <submittedName>
        <fullName evidence="5">Helicase-like transcription factor</fullName>
    </submittedName>
</protein>
<dbReference type="Gene3D" id="3.40.50.300">
    <property type="entry name" value="P-loop containing nucleotide triphosphate hydrolases"/>
    <property type="match status" value="1"/>
</dbReference>
<reference evidence="5 6" key="1">
    <citation type="submission" date="2023-01" db="EMBL/GenBank/DDBJ databases">
        <title>Analysis of 21 Apiospora genomes using comparative genomics revels a genus with tremendous synthesis potential of carbohydrate active enzymes and secondary metabolites.</title>
        <authorList>
            <person name="Sorensen T."/>
        </authorList>
    </citation>
    <scope>NUCLEOTIDE SEQUENCE [LARGE SCALE GENOMIC DNA]</scope>
    <source>
        <strain evidence="5 6">CBS 20057</strain>
    </source>
</reference>
<name>A0ABR1SU02_9PEZI</name>
<keyword evidence="6" id="KW-1185">Reference proteome</keyword>
<evidence type="ECO:0000313" key="6">
    <source>
        <dbReference type="Proteomes" id="UP001396898"/>
    </source>
</evidence>
<accession>A0ABR1SU02</accession>
<dbReference type="PANTHER" id="PTHR45626:SF52">
    <property type="entry name" value="SINGLE-STRANDED DNA-DEPENDENT ATPASE (EUROFUNG)"/>
    <property type="match status" value="1"/>
</dbReference>
<evidence type="ECO:0000259" key="4">
    <source>
        <dbReference type="PROSITE" id="PS51194"/>
    </source>
</evidence>